<dbReference type="InterPro" id="IPR050490">
    <property type="entry name" value="Bact_solute-bd_prot1"/>
</dbReference>
<keyword evidence="3 4" id="KW-0732">Signal</keyword>
<proteinExistence type="inferred from homology"/>
<protein>
    <submittedName>
        <fullName evidence="5">Sugar ABC transporter substrate-binding protein</fullName>
    </submittedName>
</protein>
<comment type="caution">
    <text evidence="5">The sequence shown here is derived from an EMBL/GenBank/DDBJ whole genome shotgun (WGS) entry which is preliminary data.</text>
</comment>
<dbReference type="PANTHER" id="PTHR43649">
    <property type="entry name" value="ARABINOSE-BINDING PROTEIN-RELATED"/>
    <property type="match status" value="1"/>
</dbReference>
<dbReference type="InterPro" id="IPR006059">
    <property type="entry name" value="SBP"/>
</dbReference>
<dbReference type="RefSeq" id="WP_203895689.1">
    <property type="nucleotide sequence ID" value="NZ_BOOH01000073.1"/>
</dbReference>
<evidence type="ECO:0000313" key="6">
    <source>
        <dbReference type="Proteomes" id="UP000616724"/>
    </source>
</evidence>
<feature type="chain" id="PRO_5038999710" evidence="4">
    <location>
        <begin position="28"/>
        <end position="441"/>
    </location>
</feature>
<dbReference type="PROSITE" id="PS51257">
    <property type="entry name" value="PROKAR_LIPOPROTEIN"/>
    <property type="match status" value="1"/>
</dbReference>
<keyword evidence="2" id="KW-0813">Transport</keyword>
<gene>
    <name evidence="5" type="primary">thuE</name>
    <name evidence="5" type="ORF">Plo01_77180</name>
</gene>
<sequence length="441" mass="46809">MRRPLRTAAVTVAAVACLLLPSGSVSEPVPAPSDGARDGCVLRIASGADVSGGVREQVLDTVWNSAGNRPRACFVVVSEVADEQRSEMVSAAQAESGRYDVFNLDIQWIPEFAAEGRLLPIDPAAHSVTNDFLAQIWSAGAWEGTQYAVPLNTDVGLLYYRADLLAGPPSGWPEMLSLVGAHKSGLVSPALPFAGQFASYEGLTVNLLEAIWANGGEVVDPAGRVVIDTERGRNALQRLVDSAQAGVISGDARNGFEAQSLTAFREKQALFLRHWPYAYEVLSGERQEGGVEFAAAPLPWAGVLGGQYLAVAENTGRPAEAQRLVAALTGPEAARMLYRCGGFAPARISALYARARCGDSAPPAAGAEPRSEVAPPEILLPALAGARVRPPSPYYNRFSQVLRSEVHALLTCWSLRPGRCESVADFTADLTPRLQDALAGH</sequence>
<feature type="signal peptide" evidence="4">
    <location>
        <begin position="1"/>
        <end position="27"/>
    </location>
</feature>
<comment type="similarity">
    <text evidence="1">Belongs to the bacterial solute-binding protein 1 family.</text>
</comment>
<evidence type="ECO:0000256" key="4">
    <source>
        <dbReference type="SAM" id="SignalP"/>
    </source>
</evidence>
<dbReference type="AlphaFoldDB" id="A0A8J3W929"/>
<dbReference type="EMBL" id="BOOH01000073">
    <property type="protein sequence ID" value="GIH81289.1"/>
    <property type="molecule type" value="Genomic_DNA"/>
</dbReference>
<evidence type="ECO:0000256" key="2">
    <source>
        <dbReference type="ARBA" id="ARBA00022448"/>
    </source>
</evidence>
<dbReference type="Proteomes" id="UP000616724">
    <property type="component" value="Unassembled WGS sequence"/>
</dbReference>
<name>A0A8J3W929_9ACTN</name>
<keyword evidence="6" id="KW-1185">Reference proteome</keyword>
<dbReference type="Gene3D" id="3.40.190.10">
    <property type="entry name" value="Periplasmic binding protein-like II"/>
    <property type="match status" value="2"/>
</dbReference>
<evidence type="ECO:0000256" key="1">
    <source>
        <dbReference type="ARBA" id="ARBA00008520"/>
    </source>
</evidence>
<dbReference type="PANTHER" id="PTHR43649:SF34">
    <property type="entry name" value="ABC TRANSPORTER PERIPLASMIC-BINDING PROTEIN YCJN-RELATED"/>
    <property type="match status" value="1"/>
</dbReference>
<organism evidence="5 6">
    <name type="scientific">Planobispora longispora</name>
    <dbReference type="NCBI Taxonomy" id="28887"/>
    <lineage>
        <taxon>Bacteria</taxon>
        <taxon>Bacillati</taxon>
        <taxon>Actinomycetota</taxon>
        <taxon>Actinomycetes</taxon>
        <taxon>Streptosporangiales</taxon>
        <taxon>Streptosporangiaceae</taxon>
        <taxon>Planobispora</taxon>
    </lineage>
</organism>
<reference evidence="5 6" key="1">
    <citation type="submission" date="2021-01" db="EMBL/GenBank/DDBJ databases">
        <title>Whole genome shotgun sequence of Planobispora longispora NBRC 13918.</title>
        <authorList>
            <person name="Komaki H."/>
            <person name="Tamura T."/>
        </authorList>
    </citation>
    <scope>NUCLEOTIDE SEQUENCE [LARGE SCALE GENOMIC DNA]</scope>
    <source>
        <strain evidence="5 6">NBRC 13918</strain>
    </source>
</reference>
<dbReference type="SUPFAM" id="SSF53850">
    <property type="entry name" value="Periplasmic binding protein-like II"/>
    <property type="match status" value="1"/>
</dbReference>
<dbReference type="Pfam" id="PF13416">
    <property type="entry name" value="SBP_bac_8"/>
    <property type="match status" value="1"/>
</dbReference>
<accession>A0A8J3W929</accession>
<evidence type="ECO:0000256" key="3">
    <source>
        <dbReference type="ARBA" id="ARBA00022729"/>
    </source>
</evidence>
<evidence type="ECO:0000313" key="5">
    <source>
        <dbReference type="EMBL" id="GIH81289.1"/>
    </source>
</evidence>